<dbReference type="PROSITE" id="PS50144">
    <property type="entry name" value="MATH"/>
    <property type="match status" value="1"/>
</dbReference>
<gene>
    <name evidence="11" type="ORF">SNE40_004364</name>
</gene>
<dbReference type="Gene3D" id="2.60.210.10">
    <property type="entry name" value="Apoptosis, Tumor Necrosis Factor Receptor Associated Protein 2, Chain A"/>
    <property type="match status" value="1"/>
</dbReference>
<dbReference type="Gene3D" id="3.30.160.60">
    <property type="entry name" value="Classic Zinc Finger"/>
    <property type="match status" value="1"/>
</dbReference>
<dbReference type="Proteomes" id="UP001347796">
    <property type="component" value="Unassembled WGS sequence"/>
</dbReference>
<comment type="subcellular location">
    <subcellularLocation>
        <location evidence="1">Cytoplasm</location>
    </subcellularLocation>
</comment>
<comment type="caution">
    <text evidence="11">The sequence shown here is derived from an EMBL/GenBank/DDBJ whole genome shotgun (WGS) entry which is preliminary data.</text>
</comment>
<dbReference type="SUPFAM" id="SSF49599">
    <property type="entry name" value="TRAF domain-like"/>
    <property type="match status" value="1"/>
</dbReference>
<feature type="domain" description="RING-type" evidence="8">
    <location>
        <begin position="10"/>
        <end position="53"/>
    </location>
</feature>
<dbReference type="SUPFAM" id="SSF57845">
    <property type="entry name" value="B-box zinc-binding domain"/>
    <property type="match status" value="1"/>
</dbReference>
<protein>
    <submittedName>
        <fullName evidence="11">Uncharacterized protein</fullName>
    </submittedName>
</protein>
<keyword evidence="3" id="KW-0479">Metal-binding</keyword>
<name>A0AAN8K2S5_PATCE</name>
<dbReference type="InterPro" id="IPR002083">
    <property type="entry name" value="MATH/TRAF_dom"/>
</dbReference>
<dbReference type="GO" id="GO:0008270">
    <property type="term" value="F:zinc ion binding"/>
    <property type="evidence" value="ECO:0007669"/>
    <property type="project" value="UniProtKB-KW"/>
</dbReference>
<proteinExistence type="predicted"/>
<dbReference type="Pfam" id="PF00643">
    <property type="entry name" value="zf-B_box"/>
    <property type="match status" value="1"/>
</dbReference>
<feature type="domain" description="MATH" evidence="10">
    <location>
        <begin position="336"/>
        <end position="457"/>
    </location>
</feature>
<dbReference type="SMART" id="SM00184">
    <property type="entry name" value="RING"/>
    <property type="match status" value="1"/>
</dbReference>
<dbReference type="InterPro" id="IPR047153">
    <property type="entry name" value="TRIM45/56/19-like"/>
</dbReference>
<dbReference type="InterPro" id="IPR017907">
    <property type="entry name" value="Znf_RING_CS"/>
</dbReference>
<dbReference type="InterPro" id="IPR018957">
    <property type="entry name" value="Znf_C3HC4_RING-type"/>
</dbReference>
<feature type="coiled-coil region" evidence="7">
    <location>
        <begin position="172"/>
        <end position="199"/>
    </location>
</feature>
<keyword evidence="4 6" id="KW-0863">Zinc-finger</keyword>
<dbReference type="PROSITE" id="PS00518">
    <property type="entry name" value="ZF_RING_1"/>
    <property type="match status" value="1"/>
</dbReference>
<evidence type="ECO:0000256" key="3">
    <source>
        <dbReference type="ARBA" id="ARBA00022723"/>
    </source>
</evidence>
<dbReference type="GO" id="GO:0005737">
    <property type="term" value="C:cytoplasm"/>
    <property type="evidence" value="ECO:0007669"/>
    <property type="project" value="UniProtKB-SubCell"/>
</dbReference>
<dbReference type="Gene3D" id="3.30.40.10">
    <property type="entry name" value="Zinc/RING finger domain, C3HC4 (zinc finger)"/>
    <property type="match status" value="1"/>
</dbReference>
<dbReference type="Pfam" id="PF00097">
    <property type="entry name" value="zf-C3HC4"/>
    <property type="match status" value="1"/>
</dbReference>
<evidence type="ECO:0000259" key="9">
    <source>
        <dbReference type="PROSITE" id="PS50119"/>
    </source>
</evidence>
<organism evidence="11 12">
    <name type="scientific">Patella caerulea</name>
    <name type="common">Rayed Mediterranean limpet</name>
    <dbReference type="NCBI Taxonomy" id="87958"/>
    <lineage>
        <taxon>Eukaryota</taxon>
        <taxon>Metazoa</taxon>
        <taxon>Spiralia</taxon>
        <taxon>Lophotrochozoa</taxon>
        <taxon>Mollusca</taxon>
        <taxon>Gastropoda</taxon>
        <taxon>Patellogastropoda</taxon>
        <taxon>Patelloidea</taxon>
        <taxon>Patellidae</taxon>
        <taxon>Patella</taxon>
    </lineage>
</organism>
<evidence type="ECO:0000313" key="12">
    <source>
        <dbReference type="Proteomes" id="UP001347796"/>
    </source>
</evidence>
<evidence type="ECO:0000256" key="4">
    <source>
        <dbReference type="ARBA" id="ARBA00022771"/>
    </source>
</evidence>
<keyword evidence="5" id="KW-0862">Zinc</keyword>
<keyword evidence="2" id="KW-0963">Cytoplasm</keyword>
<dbReference type="AlphaFoldDB" id="A0AAN8K2S5"/>
<dbReference type="InterPro" id="IPR008974">
    <property type="entry name" value="TRAF-like"/>
</dbReference>
<dbReference type="InterPro" id="IPR013083">
    <property type="entry name" value="Znf_RING/FYVE/PHD"/>
</dbReference>
<feature type="domain" description="B box-type" evidence="9">
    <location>
        <begin position="122"/>
        <end position="164"/>
    </location>
</feature>
<dbReference type="InterPro" id="IPR000315">
    <property type="entry name" value="Znf_B-box"/>
</dbReference>
<dbReference type="InterPro" id="IPR001841">
    <property type="entry name" value="Znf_RING"/>
</dbReference>
<evidence type="ECO:0000256" key="5">
    <source>
        <dbReference type="ARBA" id="ARBA00022833"/>
    </source>
</evidence>
<evidence type="ECO:0000313" key="11">
    <source>
        <dbReference type="EMBL" id="KAK6188113.1"/>
    </source>
</evidence>
<keyword evidence="7" id="KW-0175">Coiled coil</keyword>
<dbReference type="SUPFAM" id="SSF57850">
    <property type="entry name" value="RING/U-box"/>
    <property type="match status" value="1"/>
</dbReference>
<evidence type="ECO:0000259" key="10">
    <source>
        <dbReference type="PROSITE" id="PS50144"/>
    </source>
</evidence>
<dbReference type="EMBL" id="JAZGQO010000003">
    <property type="protein sequence ID" value="KAK6188113.1"/>
    <property type="molecule type" value="Genomic_DNA"/>
</dbReference>
<evidence type="ECO:0000256" key="6">
    <source>
        <dbReference type="PROSITE-ProRule" id="PRU00024"/>
    </source>
</evidence>
<accession>A0AAN8K2S5</accession>
<sequence length="464" mass="53744">MACNNQPYVCSICLSSFHEPKILPCFHTFCLACLEDYILRIDTNKLMPCPLCRSRTTVPENGAKGFCHNFYIADDLETDNVEEEQFVAGRPFVSGFVNSHQIPNNCDYHKITEKTKDSAEIHTEDICHNHSSIKRVSFYCTTCHQAVCSNCLQNEHCEHEFYNLAEDNAIIKTELSEEIKKMDDEIHKLDKNLKLLNSQESDVIDSIKQTCKKIDRQVENICFKVRRRGEELKYSAQSLLREDQIKTDKIKEDIAKLSDDLRICRVKAASVLEMKSVVQLADVLIKTREKMHTIVKTAKECTSYYGRYADFQGPNFVNDVYLSEMLGQLKIVDGPYFQVSFHLEQVTSEHCWSENRYIRDLPWYVGVRKYEDDRMGIYLKLNKTAERCNPFSGHYTIKLINHKDDNLSVTKKSIPEYDYIFSPGGKGWGWNSFIEWQKLSDPTSGFLDGEKKFSVQIMVKIINQ</sequence>
<evidence type="ECO:0000256" key="7">
    <source>
        <dbReference type="SAM" id="Coils"/>
    </source>
</evidence>
<evidence type="ECO:0000256" key="1">
    <source>
        <dbReference type="ARBA" id="ARBA00004496"/>
    </source>
</evidence>
<evidence type="ECO:0000259" key="8">
    <source>
        <dbReference type="PROSITE" id="PS50089"/>
    </source>
</evidence>
<evidence type="ECO:0000256" key="2">
    <source>
        <dbReference type="ARBA" id="ARBA00022490"/>
    </source>
</evidence>
<dbReference type="SMART" id="SM00061">
    <property type="entry name" value="MATH"/>
    <property type="match status" value="1"/>
</dbReference>
<dbReference type="PANTHER" id="PTHR25462">
    <property type="entry name" value="BONUS, ISOFORM C-RELATED"/>
    <property type="match status" value="1"/>
</dbReference>
<dbReference type="PROSITE" id="PS50119">
    <property type="entry name" value="ZF_BBOX"/>
    <property type="match status" value="1"/>
</dbReference>
<dbReference type="Pfam" id="PF22486">
    <property type="entry name" value="MATH_2"/>
    <property type="match status" value="1"/>
</dbReference>
<keyword evidence="12" id="KW-1185">Reference proteome</keyword>
<dbReference type="CDD" id="cd00121">
    <property type="entry name" value="MATH"/>
    <property type="match status" value="1"/>
</dbReference>
<dbReference type="PANTHER" id="PTHR25462:SF296">
    <property type="entry name" value="MEIOTIC P26, ISOFORM F"/>
    <property type="match status" value="1"/>
</dbReference>
<reference evidence="11 12" key="1">
    <citation type="submission" date="2024-01" db="EMBL/GenBank/DDBJ databases">
        <title>The genome of the rayed Mediterranean limpet Patella caerulea (Linnaeus, 1758).</title>
        <authorList>
            <person name="Anh-Thu Weber A."/>
            <person name="Halstead-Nussloch G."/>
        </authorList>
    </citation>
    <scope>NUCLEOTIDE SEQUENCE [LARGE SCALE GENOMIC DNA]</scope>
    <source>
        <strain evidence="11">AATW-2023a</strain>
        <tissue evidence="11">Whole specimen</tissue>
    </source>
</reference>
<dbReference type="PROSITE" id="PS50089">
    <property type="entry name" value="ZF_RING_2"/>
    <property type="match status" value="1"/>
</dbReference>